<dbReference type="KEGG" id="mff:MFFC18_05300"/>
<dbReference type="SUPFAM" id="SSF49785">
    <property type="entry name" value="Galactose-binding domain-like"/>
    <property type="match status" value="1"/>
</dbReference>
<dbReference type="InterPro" id="IPR017853">
    <property type="entry name" value="GH"/>
</dbReference>
<keyword evidence="9" id="KW-0325">Glycoprotein</keyword>
<dbReference type="STRING" id="980251.GCA_001642875_02285"/>
<dbReference type="GO" id="GO:0042973">
    <property type="term" value="F:glucan endo-1,3-beta-D-glucosidase activity"/>
    <property type="evidence" value="ECO:0007669"/>
    <property type="project" value="TreeGrafter"/>
</dbReference>
<keyword evidence="11" id="KW-0961">Cell wall biogenesis/degradation</keyword>
<feature type="domain" description="Carbohydrate binding" evidence="17">
    <location>
        <begin position="484"/>
        <end position="589"/>
    </location>
</feature>
<protein>
    <recommendedName>
        <fullName evidence="15">Endo-1,3-beta-glucanase btgC</fullName>
    </recommendedName>
    <alternativeName>
        <fullName evidence="14">Laminarinase btgC</fullName>
    </alternativeName>
</protein>
<dbReference type="PANTHER" id="PTHR16631:SF17">
    <property type="entry name" value="GLUCAN ENDO-1,3-BETA-GLUCOSIDASE BTGC"/>
    <property type="match status" value="1"/>
</dbReference>
<dbReference type="InterPro" id="IPR050732">
    <property type="entry name" value="Beta-glucan_modifiers"/>
</dbReference>
<dbReference type="InterPro" id="IPR008979">
    <property type="entry name" value="Galactose-bd-like_sf"/>
</dbReference>
<dbReference type="Proteomes" id="UP000322214">
    <property type="component" value="Chromosome"/>
</dbReference>
<keyword evidence="5" id="KW-0964">Secreted</keyword>
<keyword evidence="10" id="KW-0119">Carbohydrate metabolism</keyword>
<sequence length="607" mass="67516" precursor="true">MNRIFACLSILLSAFLPLVAAESTFGDVTASDILGNPDCLAFSYGGYRGSTRDTVPSVDDLKEDLRILSAMGVKLVRTYNTQQFKQAENLLEAIDQLQKEDRDFEVYVMLGAWIDCQNAWTEKADHDRGDVTNNQAEIDAAVALANRYPRSVKMIAVGNEAMVHWATNYFVRPAVILKWVNHLQQLKQNGKLPPGVWITSSDNFAAWGGDSADYHTPDLEKLIRAVDFVSMHTYPFHDTHYDSDFWISPETEAGLSARAKADAAVDRAIQRAQSQYQNVSAYIKTLGVDKPVHIGETGWASLCGELYGAKGSQAADEYKAKRFYDQMRAWTNDNGISCFYFEAFDEKWKDLGNAEGSENHFGMIDLDGRVKYAMWDLVASGAFDGLTRGGKPITQTFGGDESKLLDSLLPVPADGNWDGTVLTNVNSNRRIGDVVSEKNYIVLHSSMTPETVADSTLPSQPVKLNVWEGTCEVEPVDSEMHIRTGTGAWWGCAIEIQSENKGENLSRFRDGKLHFDIKGDTKSTFASGFQTGRYAAGNQTDNAITFGPNEKYQLTKEWKSWSIPLSELTESSPDANFENVTSLLFLKGKGEFDGKQIQLRNVRYSTE</sequence>
<evidence type="ECO:0000256" key="16">
    <source>
        <dbReference type="SAM" id="SignalP"/>
    </source>
</evidence>
<dbReference type="RefSeq" id="WP_075084713.1">
    <property type="nucleotide sequence ID" value="NZ_CP042912.1"/>
</dbReference>
<keyword evidence="7" id="KW-0378">Hydrolase</keyword>
<reference evidence="18 19" key="1">
    <citation type="submission" date="2019-08" db="EMBL/GenBank/DDBJ databases">
        <title>Deep-cultivation of Planctomycetes and their phenomic and genomic characterization uncovers novel biology.</title>
        <authorList>
            <person name="Wiegand S."/>
            <person name="Jogler M."/>
            <person name="Boedeker C."/>
            <person name="Pinto D."/>
            <person name="Vollmers J."/>
            <person name="Rivas-Marin E."/>
            <person name="Kohn T."/>
            <person name="Peeters S.H."/>
            <person name="Heuer A."/>
            <person name="Rast P."/>
            <person name="Oberbeckmann S."/>
            <person name="Bunk B."/>
            <person name="Jeske O."/>
            <person name="Meyerdierks A."/>
            <person name="Storesund J.E."/>
            <person name="Kallscheuer N."/>
            <person name="Luecker S."/>
            <person name="Lage O.M."/>
            <person name="Pohl T."/>
            <person name="Merkel B.J."/>
            <person name="Hornburger P."/>
            <person name="Mueller R.-W."/>
            <person name="Bruemmer F."/>
            <person name="Labrenz M."/>
            <person name="Spormann A.M."/>
            <person name="Op den Camp H."/>
            <person name="Overmann J."/>
            <person name="Amann R."/>
            <person name="Jetten M.S.M."/>
            <person name="Mascher T."/>
            <person name="Medema M.H."/>
            <person name="Devos D.P."/>
            <person name="Kaster A.-K."/>
            <person name="Ovreas L."/>
            <person name="Rohde M."/>
            <person name="Galperin M.Y."/>
            <person name="Jogler C."/>
        </authorList>
    </citation>
    <scope>NUCLEOTIDE SEQUENCE [LARGE SCALE GENOMIC DNA]</scope>
    <source>
        <strain evidence="18 19">FC18</strain>
    </source>
</reference>
<evidence type="ECO:0000256" key="12">
    <source>
        <dbReference type="ARBA" id="ARBA00023326"/>
    </source>
</evidence>
<dbReference type="GO" id="GO:0000272">
    <property type="term" value="P:polysaccharide catabolic process"/>
    <property type="evidence" value="ECO:0007669"/>
    <property type="project" value="UniProtKB-KW"/>
</dbReference>
<dbReference type="InterPro" id="IPR000490">
    <property type="entry name" value="Glyco_hydro_17"/>
</dbReference>
<evidence type="ECO:0000256" key="15">
    <source>
        <dbReference type="ARBA" id="ARBA00043078"/>
    </source>
</evidence>
<dbReference type="PANTHER" id="PTHR16631">
    <property type="entry name" value="GLUCAN 1,3-BETA-GLUCOSIDASE"/>
    <property type="match status" value="1"/>
</dbReference>
<evidence type="ECO:0000256" key="6">
    <source>
        <dbReference type="ARBA" id="ARBA00022729"/>
    </source>
</evidence>
<evidence type="ECO:0000259" key="17">
    <source>
        <dbReference type="Pfam" id="PF21582"/>
    </source>
</evidence>
<evidence type="ECO:0000256" key="4">
    <source>
        <dbReference type="ARBA" id="ARBA00022512"/>
    </source>
</evidence>
<dbReference type="GO" id="GO:0005576">
    <property type="term" value="C:extracellular region"/>
    <property type="evidence" value="ECO:0007669"/>
    <property type="project" value="TreeGrafter"/>
</dbReference>
<keyword evidence="8" id="KW-0472">Membrane</keyword>
<comment type="function">
    <text evidence="13">Glucanases play a role in cell expansion during growth, in cell-cell fusion during mating, and in spore release during sporulation. This enzyme may be involved in beta-glucan degradation. Active on laminarin and lichenan.</text>
</comment>
<evidence type="ECO:0000256" key="3">
    <source>
        <dbReference type="ARBA" id="ARBA00022475"/>
    </source>
</evidence>
<evidence type="ECO:0000256" key="13">
    <source>
        <dbReference type="ARBA" id="ARBA00037649"/>
    </source>
</evidence>
<name>A0A5B9P6X3_9BACT</name>
<dbReference type="Pfam" id="PF21582">
    <property type="entry name" value="CBM30"/>
    <property type="match status" value="1"/>
</dbReference>
<feature type="chain" id="PRO_5022699271" description="Endo-1,3-beta-glucanase btgC" evidence="16">
    <location>
        <begin position="21"/>
        <end position="607"/>
    </location>
</feature>
<dbReference type="AlphaFoldDB" id="A0A5B9P6X3"/>
<evidence type="ECO:0000313" key="18">
    <source>
        <dbReference type="EMBL" id="QEG20680.1"/>
    </source>
</evidence>
<evidence type="ECO:0000256" key="9">
    <source>
        <dbReference type="ARBA" id="ARBA00023180"/>
    </source>
</evidence>
<evidence type="ECO:0000256" key="7">
    <source>
        <dbReference type="ARBA" id="ARBA00022801"/>
    </source>
</evidence>
<evidence type="ECO:0000256" key="5">
    <source>
        <dbReference type="ARBA" id="ARBA00022525"/>
    </source>
</evidence>
<proteinExistence type="predicted"/>
<dbReference type="Gene3D" id="3.20.20.80">
    <property type="entry name" value="Glycosidases"/>
    <property type="match status" value="1"/>
</dbReference>
<comment type="subcellular location">
    <subcellularLocation>
        <location evidence="2">Cell membrane</location>
    </subcellularLocation>
    <subcellularLocation>
        <location evidence="1">Secreted</location>
        <location evidence="1">Cell wall</location>
    </subcellularLocation>
</comment>
<evidence type="ECO:0000313" key="19">
    <source>
        <dbReference type="Proteomes" id="UP000322214"/>
    </source>
</evidence>
<keyword evidence="4" id="KW-0134">Cell wall</keyword>
<evidence type="ECO:0000256" key="14">
    <source>
        <dbReference type="ARBA" id="ARBA00042373"/>
    </source>
</evidence>
<evidence type="ECO:0000256" key="2">
    <source>
        <dbReference type="ARBA" id="ARBA00004236"/>
    </source>
</evidence>
<keyword evidence="19" id="KW-1185">Reference proteome</keyword>
<dbReference type="Pfam" id="PF00332">
    <property type="entry name" value="Glyco_hydro_17"/>
    <property type="match status" value="1"/>
</dbReference>
<gene>
    <name evidence="18" type="ORF">MFFC18_05300</name>
</gene>
<dbReference type="GO" id="GO:0009986">
    <property type="term" value="C:cell surface"/>
    <property type="evidence" value="ECO:0007669"/>
    <property type="project" value="TreeGrafter"/>
</dbReference>
<dbReference type="EMBL" id="CP042912">
    <property type="protein sequence ID" value="QEG20680.1"/>
    <property type="molecule type" value="Genomic_DNA"/>
</dbReference>
<dbReference type="GO" id="GO:0005886">
    <property type="term" value="C:plasma membrane"/>
    <property type="evidence" value="ECO:0007669"/>
    <property type="project" value="UniProtKB-SubCell"/>
</dbReference>
<dbReference type="InterPro" id="IPR048758">
    <property type="entry name" value="CBM30"/>
</dbReference>
<keyword evidence="12" id="KW-0624">Polysaccharide degradation</keyword>
<evidence type="ECO:0000256" key="1">
    <source>
        <dbReference type="ARBA" id="ARBA00004191"/>
    </source>
</evidence>
<accession>A0A5B9P6X3</accession>
<keyword evidence="6 16" id="KW-0732">Signal</keyword>
<organism evidence="18 19">
    <name type="scientific">Mariniblastus fucicola</name>
    <dbReference type="NCBI Taxonomy" id="980251"/>
    <lineage>
        <taxon>Bacteria</taxon>
        <taxon>Pseudomonadati</taxon>
        <taxon>Planctomycetota</taxon>
        <taxon>Planctomycetia</taxon>
        <taxon>Pirellulales</taxon>
        <taxon>Pirellulaceae</taxon>
        <taxon>Mariniblastus</taxon>
    </lineage>
</organism>
<evidence type="ECO:0000256" key="8">
    <source>
        <dbReference type="ARBA" id="ARBA00023136"/>
    </source>
</evidence>
<dbReference type="SUPFAM" id="SSF51445">
    <property type="entry name" value="(Trans)glycosidases"/>
    <property type="match status" value="1"/>
</dbReference>
<dbReference type="Gene3D" id="2.60.120.430">
    <property type="entry name" value="Galactose-binding lectin"/>
    <property type="match status" value="1"/>
</dbReference>
<evidence type="ECO:0000256" key="11">
    <source>
        <dbReference type="ARBA" id="ARBA00023316"/>
    </source>
</evidence>
<feature type="signal peptide" evidence="16">
    <location>
        <begin position="1"/>
        <end position="20"/>
    </location>
</feature>
<keyword evidence="3" id="KW-1003">Cell membrane</keyword>
<dbReference type="GO" id="GO:0071555">
    <property type="term" value="P:cell wall organization"/>
    <property type="evidence" value="ECO:0007669"/>
    <property type="project" value="UniProtKB-KW"/>
</dbReference>
<evidence type="ECO:0000256" key="10">
    <source>
        <dbReference type="ARBA" id="ARBA00023277"/>
    </source>
</evidence>